<sequence length="144" mass="16073">MCQNLKPDKATQPKLDIVPSIDDNPVMCGAPVMMSTPLASVHDKAHEALRKWYQNSVNWVSVAAKQELEKGTYPVASRDMGAGTCRACVSMSMRVRWYRGLMAAANAAFTHVWRGRRPSNAFQERVFSTSAFVRSSLRSRTEAH</sequence>
<gene>
    <name evidence="1" type="ORF">GN958_ATG07462</name>
</gene>
<comment type="caution">
    <text evidence="1">The sequence shown here is derived from an EMBL/GenBank/DDBJ whole genome shotgun (WGS) entry which is preliminary data.</text>
</comment>
<protein>
    <submittedName>
        <fullName evidence="1">Uncharacterized protein</fullName>
    </submittedName>
</protein>
<dbReference type="EMBL" id="JAACNO010001025">
    <property type="protein sequence ID" value="KAF4143348.1"/>
    <property type="molecule type" value="Genomic_DNA"/>
</dbReference>
<evidence type="ECO:0000313" key="1">
    <source>
        <dbReference type="EMBL" id="KAF4143348.1"/>
    </source>
</evidence>
<dbReference type="AlphaFoldDB" id="A0A8S9UZ08"/>
<name>A0A8S9UZ08_PHYIN</name>
<proteinExistence type="predicted"/>
<organism evidence="1 2">
    <name type="scientific">Phytophthora infestans</name>
    <name type="common">Potato late blight agent</name>
    <name type="synonym">Botrytis infestans</name>
    <dbReference type="NCBI Taxonomy" id="4787"/>
    <lineage>
        <taxon>Eukaryota</taxon>
        <taxon>Sar</taxon>
        <taxon>Stramenopiles</taxon>
        <taxon>Oomycota</taxon>
        <taxon>Peronosporomycetes</taxon>
        <taxon>Peronosporales</taxon>
        <taxon>Peronosporaceae</taxon>
        <taxon>Phytophthora</taxon>
    </lineage>
</organism>
<dbReference type="Proteomes" id="UP000704712">
    <property type="component" value="Unassembled WGS sequence"/>
</dbReference>
<reference evidence="1" key="1">
    <citation type="submission" date="2020-03" db="EMBL/GenBank/DDBJ databases">
        <title>Hybrid Assembly of Korean Phytophthora infestans isolates.</title>
        <authorList>
            <person name="Prokchorchik M."/>
            <person name="Lee Y."/>
            <person name="Seo J."/>
            <person name="Cho J.-H."/>
            <person name="Park Y.-E."/>
            <person name="Jang D.-C."/>
            <person name="Im J.-S."/>
            <person name="Choi J.-G."/>
            <person name="Park H.-J."/>
            <person name="Lee G.-B."/>
            <person name="Lee Y.-G."/>
            <person name="Hong S.-Y."/>
            <person name="Cho K."/>
            <person name="Sohn K.H."/>
        </authorList>
    </citation>
    <scope>NUCLEOTIDE SEQUENCE</scope>
    <source>
        <strain evidence="1">KR_2_A2</strain>
    </source>
</reference>
<evidence type="ECO:0000313" key="2">
    <source>
        <dbReference type="Proteomes" id="UP000704712"/>
    </source>
</evidence>
<accession>A0A8S9UZ08</accession>